<gene>
    <name evidence="1" type="ORF">C2845_PM09G09200</name>
</gene>
<dbReference type="Proteomes" id="UP000275267">
    <property type="component" value="Unassembled WGS sequence"/>
</dbReference>
<name>A0A3L6RWM1_PANMI</name>
<dbReference type="EMBL" id="PQIB02000006">
    <property type="protein sequence ID" value="RLN11351.1"/>
    <property type="molecule type" value="Genomic_DNA"/>
</dbReference>
<dbReference type="AlphaFoldDB" id="A0A3L6RWM1"/>
<dbReference type="Pfam" id="PF07893">
    <property type="entry name" value="DUF1668"/>
    <property type="match status" value="1"/>
</dbReference>
<dbReference type="OrthoDB" id="580804at2759"/>
<accession>A0A3L6RWM1</accession>
<proteinExistence type="predicted"/>
<evidence type="ECO:0000313" key="2">
    <source>
        <dbReference type="Proteomes" id="UP000275267"/>
    </source>
</evidence>
<keyword evidence="2" id="KW-1185">Reference proteome</keyword>
<comment type="caution">
    <text evidence="1">The sequence shown here is derived from an EMBL/GenBank/DDBJ whole genome shotgun (WGS) entry which is preliminary data.</text>
</comment>
<evidence type="ECO:0000313" key="1">
    <source>
        <dbReference type="EMBL" id="RLN11351.1"/>
    </source>
</evidence>
<dbReference type="PANTHER" id="PTHR33085">
    <property type="entry name" value="OS12G0113100 PROTEIN-RELATED"/>
    <property type="match status" value="1"/>
</dbReference>
<reference evidence="2" key="1">
    <citation type="journal article" date="2019" name="Nat. Commun.">
        <title>The genome of broomcorn millet.</title>
        <authorList>
            <person name="Zou C."/>
            <person name="Miki D."/>
            <person name="Li D."/>
            <person name="Tang Q."/>
            <person name="Xiao L."/>
            <person name="Rajput S."/>
            <person name="Deng P."/>
            <person name="Jia W."/>
            <person name="Huang R."/>
            <person name="Zhang M."/>
            <person name="Sun Y."/>
            <person name="Hu J."/>
            <person name="Fu X."/>
            <person name="Schnable P.S."/>
            <person name="Li F."/>
            <person name="Zhang H."/>
            <person name="Feng B."/>
            <person name="Zhu X."/>
            <person name="Liu R."/>
            <person name="Schnable J.C."/>
            <person name="Zhu J.-K."/>
            <person name="Zhang H."/>
        </authorList>
    </citation>
    <scope>NUCLEOTIDE SEQUENCE [LARGE SCALE GENOMIC DNA]</scope>
</reference>
<dbReference type="InterPro" id="IPR012871">
    <property type="entry name" value="DUF1668_ORYSA"/>
</dbReference>
<protein>
    <recommendedName>
        <fullName evidence="3">F-box/kelch-repeat protein</fullName>
    </recommendedName>
</protein>
<sequence length="217" mass="24333">MMPDSDNSDSLYILDMVPARTCSFEVLSYNPVEEWSWRPLPLPPFFDDPEYKVPDGAPFTVVDGTSIWVSTTTATYSFDTLACEWSKVGDWVLPFNAEYVSELGLWLGLSDHRPYNLCALEGLSTSAVGSSPPTELQVGKEFEPPDEDWLLLMHTLVNVGSCRFCIVSVFDVITEHNEYDSIRVVVFTGVEVSPSQPGLRMIRHKTKFFIGGINHVL</sequence>
<organism evidence="1 2">
    <name type="scientific">Panicum miliaceum</name>
    <name type="common">Proso millet</name>
    <name type="synonym">Broomcorn millet</name>
    <dbReference type="NCBI Taxonomy" id="4540"/>
    <lineage>
        <taxon>Eukaryota</taxon>
        <taxon>Viridiplantae</taxon>
        <taxon>Streptophyta</taxon>
        <taxon>Embryophyta</taxon>
        <taxon>Tracheophyta</taxon>
        <taxon>Spermatophyta</taxon>
        <taxon>Magnoliopsida</taxon>
        <taxon>Liliopsida</taxon>
        <taxon>Poales</taxon>
        <taxon>Poaceae</taxon>
        <taxon>PACMAD clade</taxon>
        <taxon>Panicoideae</taxon>
        <taxon>Panicodae</taxon>
        <taxon>Paniceae</taxon>
        <taxon>Panicinae</taxon>
        <taxon>Panicum</taxon>
        <taxon>Panicum sect. Panicum</taxon>
    </lineage>
</organism>
<evidence type="ECO:0008006" key="3">
    <source>
        <dbReference type="Google" id="ProtNLM"/>
    </source>
</evidence>